<gene>
    <name evidence="2" type="ORF">ODALV1_LOCUS20353</name>
</gene>
<keyword evidence="3" id="KW-1185">Reference proteome</keyword>
<organism evidence="2 3">
    <name type="scientific">Orchesella dallaii</name>
    <dbReference type="NCBI Taxonomy" id="48710"/>
    <lineage>
        <taxon>Eukaryota</taxon>
        <taxon>Metazoa</taxon>
        <taxon>Ecdysozoa</taxon>
        <taxon>Arthropoda</taxon>
        <taxon>Hexapoda</taxon>
        <taxon>Collembola</taxon>
        <taxon>Entomobryomorpha</taxon>
        <taxon>Entomobryoidea</taxon>
        <taxon>Orchesellidae</taxon>
        <taxon>Orchesellinae</taxon>
        <taxon>Orchesella</taxon>
    </lineage>
</organism>
<name>A0ABP1R9I7_9HEXA</name>
<evidence type="ECO:0000313" key="2">
    <source>
        <dbReference type="EMBL" id="CAL8123867.1"/>
    </source>
</evidence>
<sequence>MYEKIKVTGGSPHGGTGANCDDQCSFCDRPKGCVRCNSCLKLHRVARVRRVCSKHPKVSFMMDWTKCPECRSDDITEVGLGEVANRPVAQTPPLTPASVQGFSLFSTPPKMAFKNTEPGDMSLPAAKKAFSQTLVPNLENKMDVDEDEIKNVSTLVITRQMEQTSSGVVSRKVDIVPSSSRYATQMPVRTATTTVMNTALVTSPQREFRPRGRSQVKLPLSRFEDEALAAKQQAAQLAKKGKQESPIPPQAPITPDNYRQRQPSQNCNLSSTIPVPLDCPCIPKAGYVLCPDCGYYSGVDRKYFMCSIHAKEGGLKKCPECNARDLDEG</sequence>
<evidence type="ECO:0000256" key="1">
    <source>
        <dbReference type="SAM" id="MobiDB-lite"/>
    </source>
</evidence>
<evidence type="ECO:0000313" key="3">
    <source>
        <dbReference type="Proteomes" id="UP001642540"/>
    </source>
</evidence>
<comment type="caution">
    <text evidence="2">The sequence shown here is derived from an EMBL/GenBank/DDBJ whole genome shotgun (WGS) entry which is preliminary data.</text>
</comment>
<reference evidence="2 3" key="1">
    <citation type="submission" date="2024-08" db="EMBL/GenBank/DDBJ databases">
        <authorList>
            <person name="Cucini C."/>
            <person name="Frati F."/>
        </authorList>
    </citation>
    <scope>NUCLEOTIDE SEQUENCE [LARGE SCALE GENOMIC DNA]</scope>
</reference>
<accession>A0ABP1R9I7</accession>
<dbReference type="Proteomes" id="UP001642540">
    <property type="component" value="Unassembled WGS sequence"/>
</dbReference>
<dbReference type="EMBL" id="CAXLJM020000068">
    <property type="protein sequence ID" value="CAL8123867.1"/>
    <property type="molecule type" value="Genomic_DNA"/>
</dbReference>
<protein>
    <submittedName>
        <fullName evidence="2">Uncharacterized protein</fullName>
    </submittedName>
</protein>
<feature type="region of interest" description="Disordered" evidence="1">
    <location>
        <begin position="235"/>
        <end position="265"/>
    </location>
</feature>
<proteinExistence type="predicted"/>